<keyword evidence="2" id="KW-0012">Acyltransferase</keyword>
<comment type="caution">
    <text evidence="2">The sequence shown here is derived from an EMBL/GenBank/DDBJ whole genome shotgun (WGS) entry which is preliminary data.</text>
</comment>
<evidence type="ECO:0000313" key="3">
    <source>
        <dbReference type="Proteomes" id="UP000823891"/>
    </source>
</evidence>
<dbReference type="Gene3D" id="3.10.180.10">
    <property type="entry name" value="2,3-Dihydroxybiphenyl 1,2-Dioxygenase, domain 1"/>
    <property type="match status" value="1"/>
</dbReference>
<reference evidence="2" key="1">
    <citation type="journal article" date="2021" name="PeerJ">
        <title>Extensive microbial diversity within the chicken gut microbiome revealed by metagenomics and culture.</title>
        <authorList>
            <person name="Gilroy R."/>
            <person name="Ravi A."/>
            <person name="Getino M."/>
            <person name="Pursley I."/>
            <person name="Horton D.L."/>
            <person name="Alikhan N.F."/>
            <person name="Baker D."/>
            <person name="Gharbi K."/>
            <person name="Hall N."/>
            <person name="Watson M."/>
            <person name="Adriaenssens E.M."/>
            <person name="Foster-Nyarko E."/>
            <person name="Jarju S."/>
            <person name="Secka A."/>
            <person name="Antonio M."/>
            <person name="Oren A."/>
            <person name="Chaudhuri R.R."/>
            <person name="La Ragione R."/>
            <person name="Hildebrand F."/>
            <person name="Pallen M.J."/>
        </authorList>
    </citation>
    <scope>NUCLEOTIDE SEQUENCE</scope>
    <source>
        <strain evidence="2">USAMLcec2-132</strain>
    </source>
</reference>
<feature type="domain" description="N-acetyltransferase" evidence="1">
    <location>
        <begin position="128"/>
        <end position="294"/>
    </location>
</feature>
<dbReference type="GO" id="GO:0016747">
    <property type="term" value="F:acyltransferase activity, transferring groups other than amino-acyl groups"/>
    <property type="evidence" value="ECO:0007669"/>
    <property type="project" value="InterPro"/>
</dbReference>
<proteinExistence type="predicted"/>
<reference evidence="2" key="2">
    <citation type="submission" date="2021-04" db="EMBL/GenBank/DDBJ databases">
        <authorList>
            <person name="Gilroy R."/>
        </authorList>
    </citation>
    <scope>NUCLEOTIDE SEQUENCE</scope>
    <source>
        <strain evidence="2">USAMLcec2-132</strain>
    </source>
</reference>
<evidence type="ECO:0000259" key="1">
    <source>
        <dbReference type="PROSITE" id="PS51186"/>
    </source>
</evidence>
<dbReference type="Pfam" id="PF00583">
    <property type="entry name" value="Acetyltransf_1"/>
    <property type="match status" value="1"/>
</dbReference>
<dbReference type="InterPro" id="IPR016181">
    <property type="entry name" value="Acyl_CoA_acyltransferase"/>
</dbReference>
<dbReference type="SUPFAM" id="SSF55729">
    <property type="entry name" value="Acyl-CoA N-acyltransferases (Nat)"/>
    <property type="match status" value="1"/>
</dbReference>
<sequence>MDRAIAFYEKVLERPVLKRDEIYSVFEINGFRLGLFAFQKAGEEHIFGSSCLPSIEVEDRKTLEQKLSGLTVCFPLTRIGSNWVAEFVDSEGNHVELTAPAAEGEERPDGGLADFWKEDAVYYEWGKIRIRPIREPDPRVICEQEVAQGWVNQTEDKYYKRIADHAAHRSISMVAEYDGKTAGYINVYPDAPWGPFGGRGWCEIVDFGVLEKYRCRGIGSALMDCAERIAGMFADTVYLAVGLHDGYGSAQRMYCRRGYIPDGSGVWYHNAPAEAYGQVENDDELNLYFSKRLR</sequence>
<evidence type="ECO:0000313" key="2">
    <source>
        <dbReference type="EMBL" id="HJC24098.1"/>
    </source>
</evidence>
<dbReference type="EMBL" id="DWWS01000036">
    <property type="protein sequence ID" value="HJC24098.1"/>
    <property type="molecule type" value="Genomic_DNA"/>
</dbReference>
<gene>
    <name evidence="2" type="ORF">H9761_10370</name>
</gene>
<dbReference type="SUPFAM" id="SSF54593">
    <property type="entry name" value="Glyoxalase/Bleomycin resistance protein/Dihydroxybiphenyl dioxygenase"/>
    <property type="match status" value="1"/>
</dbReference>
<protein>
    <submittedName>
        <fullName evidence="2">GNAT family N-acetyltransferase</fullName>
        <ecNumber evidence="2">2.3.1.-</ecNumber>
    </submittedName>
</protein>
<accession>A0A9D2NFY3</accession>
<dbReference type="CDD" id="cd04301">
    <property type="entry name" value="NAT_SF"/>
    <property type="match status" value="1"/>
</dbReference>
<dbReference type="InterPro" id="IPR029068">
    <property type="entry name" value="Glyas_Bleomycin-R_OHBP_Dase"/>
</dbReference>
<dbReference type="EC" id="2.3.1.-" evidence="2"/>
<keyword evidence="2" id="KW-0808">Transferase</keyword>
<dbReference type="Proteomes" id="UP000823891">
    <property type="component" value="Unassembled WGS sequence"/>
</dbReference>
<name>A0A9D2NFY3_9FIRM</name>
<dbReference type="AlphaFoldDB" id="A0A9D2NFY3"/>
<organism evidence="2 3">
    <name type="scientific">Candidatus Eisenbergiella merdavium</name>
    <dbReference type="NCBI Taxonomy" id="2838551"/>
    <lineage>
        <taxon>Bacteria</taxon>
        <taxon>Bacillati</taxon>
        <taxon>Bacillota</taxon>
        <taxon>Clostridia</taxon>
        <taxon>Lachnospirales</taxon>
        <taxon>Lachnospiraceae</taxon>
        <taxon>Eisenbergiella</taxon>
    </lineage>
</organism>
<dbReference type="Gene3D" id="3.40.630.30">
    <property type="match status" value="1"/>
</dbReference>
<dbReference type="InterPro" id="IPR000182">
    <property type="entry name" value="GNAT_dom"/>
</dbReference>
<dbReference type="PROSITE" id="PS51186">
    <property type="entry name" value="GNAT"/>
    <property type="match status" value="1"/>
</dbReference>